<sequence>MPIYSRPHLPYNPQPIASARNVRHPPNPPVNKFGASCFHCGCTRHCHVEFPHARAVANPNPCLSLPTPFWPIRPGTPYWQLQQQLGSHYQHDRVKHNTSDRVLADTGASIHLSGALRFATHMHMVFPFPIFFSNSNSSIKISQITTLKLPIKNGTVIICEMVFSDKIPVTILSMATAFKSNCLWINIVTREGTNGAAAVTPPCSLIEINPISKPTTTSLSSHE</sequence>
<proteinExistence type="predicted"/>
<comment type="caution">
    <text evidence="2">The sequence shown here is derived from an EMBL/GenBank/DDBJ whole genome shotgun (WGS) entry which is preliminary data.</text>
</comment>
<keyword evidence="3" id="KW-1185">Reference proteome</keyword>
<organism evidence="2 3">
    <name type="scientific">Austropuccinia psidii MF-1</name>
    <dbReference type="NCBI Taxonomy" id="1389203"/>
    <lineage>
        <taxon>Eukaryota</taxon>
        <taxon>Fungi</taxon>
        <taxon>Dikarya</taxon>
        <taxon>Basidiomycota</taxon>
        <taxon>Pucciniomycotina</taxon>
        <taxon>Pucciniomycetes</taxon>
        <taxon>Pucciniales</taxon>
        <taxon>Sphaerophragmiaceae</taxon>
        <taxon>Austropuccinia</taxon>
    </lineage>
</organism>
<dbReference type="Proteomes" id="UP000765509">
    <property type="component" value="Unassembled WGS sequence"/>
</dbReference>
<feature type="region of interest" description="Disordered" evidence="1">
    <location>
        <begin position="1"/>
        <end position="20"/>
    </location>
</feature>
<gene>
    <name evidence="2" type="ORF">O181_035459</name>
</gene>
<dbReference type="EMBL" id="AVOT02013267">
    <property type="protein sequence ID" value="MBW0495744.1"/>
    <property type="molecule type" value="Genomic_DNA"/>
</dbReference>
<evidence type="ECO:0000313" key="3">
    <source>
        <dbReference type="Proteomes" id="UP000765509"/>
    </source>
</evidence>
<name>A0A9Q3HAJ7_9BASI</name>
<protein>
    <submittedName>
        <fullName evidence="2">Uncharacterized protein</fullName>
    </submittedName>
</protein>
<evidence type="ECO:0000313" key="2">
    <source>
        <dbReference type="EMBL" id="MBW0495744.1"/>
    </source>
</evidence>
<dbReference type="AlphaFoldDB" id="A0A9Q3HAJ7"/>
<reference evidence="2" key="1">
    <citation type="submission" date="2021-03" db="EMBL/GenBank/DDBJ databases">
        <title>Draft genome sequence of rust myrtle Austropuccinia psidii MF-1, a brazilian biotype.</title>
        <authorList>
            <person name="Quecine M.C."/>
            <person name="Pachon D.M.R."/>
            <person name="Bonatelli M.L."/>
            <person name="Correr F.H."/>
            <person name="Franceschini L.M."/>
            <person name="Leite T.F."/>
            <person name="Margarido G.R.A."/>
            <person name="Almeida C.A."/>
            <person name="Ferrarezi J.A."/>
            <person name="Labate C.A."/>
        </authorList>
    </citation>
    <scope>NUCLEOTIDE SEQUENCE</scope>
    <source>
        <strain evidence="2">MF-1</strain>
    </source>
</reference>
<evidence type="ECO:0000256" key="1">
    <source>
        <dbReference type="SAM" id="MobiDB-lite"/>
    </source>
</evidence>
<accession>A0A9Q3HAJ7</accession>